<reference evidence="6 7" key="1">
    <citation type="submission" date="2015-08" db="EMBL/GenBank/DDBJ databases">
        <title>Enterococcus genome sequence.</title>
        <authorList>
            <person name="Acedo J.Z."/>
            <person name="Vederas J.C."/>
        </authorList>
    </citation>
    <scope>NUCLEOTIDE SEQUENCE [LARGE SCALE GENOMIC DNA]</scope>
    <source>
        <strain evidence="6 7">49</strain>
    </source>
</reference>
<comment type="similarity">
    <text evidence="1 4">Belongs to the prolyl-tRNA editing family. YbaK/EbsC subfamily.</text>
</comment>
<dbReference type="Pfam" id="PF04073">
    <property type="entry name" value="tRNA_edit"/>
    <property type="match status" value="1"/>
</dbReference>
<evidence type="ECO:0000256" key="4">
    <source>
        <dbReference type="PIRNR" id="PIRNR006181"/>
    </source>
</evidence>
<evidence type="ECO:0000313" key="7">
    <source>
        <dbReference type="Proteomes" id="UP000216797"/>
    </source>
</evidence>
<keyword evidence="3 4" id="KW-0456">Lyase</keyword>
<dbReference type="PIRSF" id="PIRSF006181">
    <property type="entry name" value="EbsC_YbaK"/>
    <property type="match status" value="1"/>
</dbReference>
<dbReference type="SUPFAM" id="SSF55826">
    <property type="entry name" value="YbaK/ProRS associated domain"/>
    <property type="match status" value="1"/>
</dbReference>
<dbReference type="InterPro" id="IPR004369">
    <property type="entry name" value="Prolyl-tRNA_editing_YbaK/EbsC"/>
</dbReference>
<comment type="caution">
    <text evidence="6">The sequence shown here is derived from an EMBL/GenBank/DDBJ whole genome shotgun (WGS) entry which is preliminary data.</text>
</comment>
<dbReference type="InterPro" id="IPR007214">
    <property type="entry name" value="YbaK/aa-tRNA-synth-assoc-dom"/>
</dbReference>
<protein>
    <recommendedName>
        <fullName evidence="4">Cys-tRNA(Pro)/Cys-tRNA(Cys) deacylase</fullName>
        <ecNumber evidence="4">4.2.-.-</ecNumber>
    </recommendedName>
</protein>
<organism evidence="6 7">
    <name type="scientific">Enterococcus canintestini</name>
    <dbReference type="NCBI Taxonomy" id="317010"/>
    <lineage>
        <taxon>Bacteria</taxon>
        <taxon>Bacillati</taxon>
        <taxon>Bacillota</taxon>
        <taxon>Bacilli</taxon>
        <taxon>Lactobacillales</taxon>
        <taxon>Enterococcaceae</taxon>
        <taxon>Enterococcus</taxon>
    </lineage>
</organism>
<dbReference type="GO" id="GO:0002161">
    <property type="term" value="F:aminoacyl-tRNA deacylase activity"/>
    <property type="evidence" value="ECO:0007669"/>
    <property type="project" value="InterPro"/>
</dbReference>
<dbReference type="GO" id="GO:0016829">
    <property type="term" value="F:lyase activity"/>
    <property type="evidence" value="ECO:0007669"/>
    <property type="project" value="UniProtKB-KW"/>
</dbReference>
<dbReference type="InterPro" id="IPR036754">
    <property type="entry name" value="YbaK/aa-tRNA-synt-asso_dom_sf"/>
</dbReference>
<proteinExistence type="inferred from homology"/>
<dbReference type="PANTHER" id="PTHR30411:SF0">
    <property type="entry name" value="CYS-TRNA(PRO)_CYS-TRNA(CYS) DEACYLASE YBAK"/>
    <property type="match status" value="1"/>
</dbReference>
<dbReference type="PANTHER" id="PTHR30411">
    <property type="entry name" value="CYTOPLASMIC PROTEIN"/>
    <property type="match status" value="1"/>
</dbReference>
<evidence type="ECO:0000313" key="6">
    <source>
        <dbReference type="EMBL" id="PAB01884.1"/>
    </source>
</evidence>
<keyword evidence="7" id="KW-1185">Reference proteome</keyword>
<dbReference type="Proteomes" id="UP000216797">
    <property type="component" value="Unassembled WGS sequence"/>
</dbReference>
<feature type="domain" description="YbaK/aminoacyl-tRNA synthetase-associated" evidence="5">
    <location>
        <begin position="32"/>
        <end position="146"/>
    </location>
</feature>
<evidence type="ECO:0000256" key="2">
    <source>
        <dbReference type="ARBA" id="ARBA00022917"/>
    </source>
</evidence>
<dbReference type="AlphaFoldDB" id="A0A267HU67"/>
<evidence type="ECO:0000259" key="5">
    <source>
        <dbReference type="Pfam" id="PF04073"/>
    </source>
</evidence>
<dbReference type="Gene3D" id="3.90.960.10">
    <property type="entry name" value="YbaK/aminoacyl-tRNA synthetase-associated domain"/>
    <property type="match status" value="1"/>
</dbReference>
<accession>A0A267HU67</accession>
<evidence type="ECO:0000256" key="3">
    <source>
        <dbReference type="ARBA" id="ARBA00023239"/>
    </source>
</evidence>
<dbReference type="RefSeq" id="WP_095005992.1">
    <property type="nucleotide sequence ID" value="NZ_LHUG01000002.1"/>
</dbReference>
<dbReference type="GO" id="GO:0006412">
    <property type="term" value="P:translation"/>
    <property type="evidence" value="ECO:0007669"/>
    <property type="project" value="UniProtKB-KW"/>
</dbReference>
<sequence length="158" mass="17224">MSNAVEEYLTEKNVPFESFTFDVSDEENGRAEAEKLQLAVTTIYKTLVLKGNKTGTVIALVPLDGRLDYKKTAKASGNRKVGFPPMEYVLEATGYPHGANTPIGIFMAHPDYVQIFDTSILSHEEVIVSSGQLGHSVKVAVKDLLSLIEPIQADILAV</sequence>
<keyword evidence="2 4" id="KW-0648">Protein biosynthesis</keyword>
<gene>
    <name evidence="6" type="ORF">AKL21_02830</name>
</gene>
<evidence type="ECO:0000256" key="1">
    <source>
        <dbReference type="ARBA" id="ARBA00009798"/>
    </source>
</evidence>
<dbReference type="EMBL" id="LHUG01000002">
    <property type="protein sequence ID" value="PAB01884.1"/>
    <property type="molecule type" value="Genomic_DNA"/>
</dbReference>
<dbReference type="EC" id="4.2.-.-" evidence="4"/>
<name>A0A267HU67_9ENTE</name>